<accession>A0A803JRY8</accession>
<feature type="domain" description="SAM" evidence="1">
    <location>
        <begin position="7"/>
        <end position="66"/>
    </location>
</feature>
<proteinExistence type="predicted"/>
<dbReference type="SUPFAM" id="SSF47769">
    <property type="entry name" value="SAM/Pointed domain"/>
    <property type="match status" value="1"/>
</dbReference>
<dbReference type="InterPro" id="IPR013761">
    <property type="entry name" value="SAM/pointed_sf"/>
</dbReference>
<dbReference type="InParanoid" id="A0A803JRY8"/>
<organism evidence="2">
    <name type="scientific">Xenopus tropicalis</name>
    <name type="common">Western clawed frog</name>
    <name type="synonym">Silurana tropicalis</name>
    <dbReference type="NCBI Taxonomy" id="8364"/>
    <lineage>
        <taxon>Eukaryota</taxon>
        <taxon>Metazoa</taxon>
        <taxon>Chordata</taxon>
        <taxon>Craniata</taxon>
        <taxon>Vertebrata</taxon>
        <taxon>Euteleostomi</taxon>
        <taxon>Amphibia</taxon>
        <taxon>Batrachia</taxon>
        <taxon>Anura</taxon>
        <taxon>Pipoidea</taxon>
        <taxon>Pipidae</taxon>
        <taxon>Xenopodinae</taxon>
        <taxon>Xenopus</taxon>
        <taxon>Silurana</taxon>
    </lineage>
</organism>
<dbReference type="InterPro" id="IPR052227">
    <property type="entry name" value="Arf-Rho-GAP_ANK-PH_domain"/>
</dbReference>
<dbReference type="InterPro" id="IPR001660">
    <property type="entry name" value="SAM"/>
</dbReference>
<dbReference type="PROSITE" id="PS50105">
    <property type="entry name" value="SAM_DOMAIN"/>
    <property type="match status" value="1"/>
</dbReference>
<reference evidence="2" key="2">
    <citation type="submission" date="2021-03" db="UniProtKB">
        <authorList>
            <consortium name="Ensembl"/>
        </authorList>
    </citation>
    <scope>IDENTIFICATION</scope>
</reference>
<dbReference type="GeneTree" id="ENSGT00990000211633"/>
<dbReference type="PANTHER" id="PTHR45899">
    <property type="entry name" value="RHO GTPASE ACTIVATING PROTEIN AT 15B, ISOFORM C"/>
    <property type="match status" value="1"/>
</dbReference>
<evidence type="ECO:0000313" key="2">
    <source>
        <dbReference type="Ensembl" id="ENSXETP00000110782"/>
    </source>
</evidence>
<dbReference type="Ensembl" id="ENSXETT00000106184">
    <property type="protein sequence ID" value="ENSXETP00000110782"/>
    <property type="gene ID" value="ENSXETG00000046273"/>
</dbReference>
<dbReference type="SMART" id="SM00454">
    <property type="entry name" value="SAM"/>
    <property type="match status" value="1"/>
</dbReference>
<dbReference type="PANTHER" id="PTHR45899:SF3">
    <property type="entry name" value="ARF-GAP WITH RHO-GAP DOMAIN, ANK REPEAT AND PH DOMAIN-CONTAINING PROTEIN 1"/>
    <property type="match status" value="1"/>
</dbReference>
<name>A0A803JRY8_XENTR</name>
<dbReference type="Gene3D" id="1.10.150.50">
    <property type="entry name" value="Transcription Factor, Ets-1"/>
    <property type="match status" value="1"/>
</dbReference>
<protein>
    <recommendedName>
        <fullName evidence="1">SAM domain-containing protein</fullName>
    </recommendedName>
</protein>
<dbReference type="AlphaFoldDB" id="A0A803JRY8"/>
<dbReference type="Pfam" id="PF00536">
    <property type="entry name" value="SAM_1"/>
    <property type="match status" value="1"/>
</dbReference>
<evidence type="ECO:0000259" key="1">
    <source>
        <dbReference type="PROSITE" id="PS50105"/>
    </source>
</evidence>
<reference evidence="2" key="1">
    <citation type="journal article" date="2010" name="Science">
        <title>The genome of the Western clawed frog Xenopus tropicalis.</title>
        <authorList>
            <person name="Hellsten U."/>
            <person name="Harland R.M."/>
            <person name="Gilchrist M.J."/>
            <person name="Hendrix D."/>
            <person name="Jurka J."/>
            <person name="Kapitonov V."/>
            <person name="Ovcharenko I."/>
            <person name="Putnam N.H."/>
            <person name="Shu S."/>
            <person name="Taher L."/>
            <person name="Blitz I.L."/>
            <person name="Blumberg B."/>
            <person name="Dichmann D.S."/>
            <person name="Dubchak I."/>
            <person name="Amaya E."/>
            <person name="Detter J.C."/>
            <person name="Fletcher R."/>
            <person name="Gerhard D.S."/>
            <person name="Goodstein D."/>
            <person name="Graves T."/>
            <person name="Grigoriev I.V."/>
            <person name="Grimwood J."/>
            <person name="Kawashima T."/>
            <person name="Lindquist E."/>
            <person name="Lucas S.M."/>
            <person name="Mead P.E."/>
            <person name="Mitros T."/>
            <person name="Ogino H."/>
            <person name="Ohta Y."/>
            <person name="Poliakov A.V."/>
            <person name="Pollet N."/>
            <person name="Robert J."/>
            <person name="Salamov A."/>
            <person name="Sater A.K."/>
            <person name="Schmutz J."/>
            <person name="Terry A."/>
            <person name="Vize P.D."/>
            <person name="Warren W.C."/>
            <person name="Wells D."/>
            <person name="Wills A."/>
            <person name="Wilson R.K."/>
            <person name="Zimmerman L.B."/>
            <person name="Zorn A.M."/>
            <person name="Grainger R."/>
            <person name="Grammer T."/>
            <person name="Khokha M.K."/>
            <person name="Richardson P.M."/>
            <person name="Rokhsar D.S."/>
        </authorList>
    </citation>
    <scope>NUCLEOTIDE SEQUENCE [LARGE SCALE GENOMIC DNA]</scope>
    <source>
        <strain evidence="2">Nigerian</strain>
    </source>
</reference>
<sequence length="139" mass="15517">LCFCSLISEWLHTLKLEQYLEPFESHGLYTVADLRALGDEELTKIGVLLPGHRRRILGFLQKSMSLEYPAEEAACRPVPMKRNVFRGGSTSSDQEAPPSMPNNCPSVLIAPPYTSAGLKISRLSWNVNNVVEILDIFTL</sequence>